<name>A0AAI9AHP7_9BACT</name>
<dbReference type="SUPFAM" id="SSF56784">
    <property type="entry name" value="HAD-like"/>
    <property type="match status" value="1"/>
</dbReference>
<protein>
    <submittedName>
        <fullName evidence="2">HAD family hydrolase</fullName>
    </submittedName>
</protein>
<dbReference type="EMBL" id="ABCJ01000001">
    <property type="protein sequence ID" value="EDM24401.1"/>
    <property type="molecule type" value="Genomic_DNA"/>
</dbReference>
<dbReference type="RefSeq" id="WP_007473300.1">
    <property type="nucleotide sequence ID" value="NZ_ABCJ01000001.1"/>
</dbReference>
<dbReference type="GO" id="GO:0016787">
    <property type="term" value="F:hydrolase activity"/>
    <property type="evidence" value="ECO:0007669"/>
    <property type="project" value="UniProtKB-KW"/>
</dbReference>
<dbReference type="InterPro" id="IPR023214">
    <property type="entry name" value="HAD_sf"/>
</dbReference>
<evidence type="ECO:0000313" key="4">
    <source>
        <dbReference type="Proteomes" id="UP000306825"/>
    </source>
</evidence>
<keyword evidence="4" id="KW-1185">Reference proteome</keyword>
<proteinExistence type="predicted"/>
<reference evidence="2 4" key="2">
    <citation type="submission" date="2019-05" db="EMBL/GenBank/DDBJ databases">
        <title>A comparative analysis of the Nautiliaceae.</title>
        <authorList>
            <person name="Grosche A."/>
            <person name="Smedile F."/>
            <person name="Vetriani C."/>
        </authorList>
    </citation>
    <scope>NUCLEOTIDE SEQUENCE [LARGE SCALE GENOMIC DNA]</scope>
    <source>
        <strain evidence="2 4">TB-2</strain>
    </source>
</reference>
<accession>A0AAI9AHP7</accession>
<dbReference type="AlphaFoldDB" id="A0AAI9AHP7"/>
<dbReference type="InterPro" id="IPR036412">
    <property type="entry name" value="HAD-like_sf"/>
</dbReference>
<sequence length="152" mass="17071">MIIDIPNFKKVEIKNIVFDYNGTIAIDGQLLDEVKIFLERNNFNIYVITADTYGSVKKELEEFQNVEVVILKTNNHTEEKANFVKKLKNTIAIGNGNNDSLMLQVADIGVCVIGEEGASSKSILNSDIIVKNIKDAIKLIENPKRIIATLRY</sequence>
<dbReference type="EMBL" id="CP040463">
    <property type="protein sequence ID" value="QCT95052.1"/>
    <property type="molecule type" value="Genomic_DNA"/>
</dbReference>
<evidence type="ECO:0000313" key="3">
    <source>
        <dbReference type="Proteomes" id="UP000003288"/>
    </source>
</evidence>
<dbReference type="Proteomes" id="UP000306825">
    <property type="component" value="Chromosome"/>
</dbReference>
<evidence type="ECO:0000313" key="2">
    <source>
        <dbReference type="EMBL" id="QCT95052.1"/>
    </source>
</evidence>
<dbReference type="Gene3D" id="3.40.50.1000">
    <property type="entry name" value="HAD superfamily/HAD-like"/>
    <property type="match status" value="1"/>
</dbReference>
<dbReference type="Proteomes" id="UP000003288">
    <property type="component" value="Unassembled WGS sequence"/>
</dbReference>
<keyword evidence="2" id="KW-0378">Hydrolase</keyword>
<reference evidence="1 3" key="1">
    <citation type="journal article" date="2011" name="Stand. Genomic Sci.">
        <title>Draft genome sequence of Caminibacter mediatlanticus strain TB-2, an epsilonproteobacterium isolated from a deep-sea hydrothermal vent.</title>
        <authorList>
            <person name="Giovannelli D."/>
            <person name="Ferriera S."/>
            <person name="Johnson J."/>
            <person name="Kravitz S."/>
            <person name="Perez-Rodriguez I."/>
            <person name="Ricci J."/>
            <person name="O'Brien C."/>
            <person name="Voordeckers J.W."/>
            <person name="Bini E."/>
            <person name="Vetriani C."/>
        </authorList>
    </citation>
    <scope>NUCLEOTIDE SEQUENCE [LARGE SCALE GENOMIC DNA]</scope>
    <source>
        <strain evidence="1 3">TB-2</strain>
    </source>
</reference>
<evidence type="ECO:0000313" key="1">
    <source>
        <dbReference type="EMBL" id="EDM24401.1"/>
    </source>
</evidence>
<organism evidence="1 3">
    <name type="scientific">Caminibacter mediatlanticus TB-2</name>
    <dbReference type="NCBI Taxonomy" id="391592"/>
    <lineage>
        <taxon>Bacteria</taxon>
        <taxon>Pseudomonadati</taxon>
        <taxon>Campylobacterota</taxon>
        <taxon>Epsilonproteobacteria</taxon>
        <taxon>Nautiliales</taxon>
        <taxon>Nautiliaceae</taxon>
        <taxon>Caminibacter</taxon>
    </lineage>
</organism>
<gene>
    <name evidence="1" type="ORF">CMTB2_02758</name>
    <name evidence="2" type="ORF">FE773_07575</name>
</gene>